<sequence>MSDQGAGESRPPKRPGGPGQGSHKPAGGGPGPKRRGGLRLKRLLGGEGQDYELDHPKCVLEMELDYEEGIECRKAGDPEAARDALRYALQGCGDNMWVHVALGRIALEDFNDATLARGHFGYAFELAERAFPPGFHGCLPQHRDANRPFYDAIDGLIECYEALSMPGEAQSLRNVAEALIAGRRSRLSGPPRGPGKPRKN</sequence>
<accession>A0AAU7CPP8</accession>
<proteinExistence type="predicted"/>
<organism evidence="2">
    <name type="scientific">Singulisphaera sp. Ch08</name>
    <dbReference type="NCBI Taxonomy" id="3120278"/>
    <lineage>
        <taxon>Bacteria</taxon>
        <taxon>Pseudomonadati</taxon>
        <taxon>Planctomycetota</taxon>
        <taxon>Planctomycetia</taxon>
        <taxon>Isosphaerales</taxon>
        <taxon>Isosphaeraceae</taxon>
        <taxon>Singulisphaera</taxon>
    </lineage>
</organism>
<evidence type="ECO:0000256" key="1">
    <source>
        <dbReference type="SAM" id="MobiDB-lite"/>
    </source>
</evidence>
<evidence type="ECO:0008006" key="3">
    <source>
        <dbReference type="Google" id="ProtNLM"/>
    </source>
</evidence>
<protein>
    <recommendedName>
        <fullName evidence="3">Tetratricopeptide repeat protein</fullName>
    </recommendedName>
</protein>
<dbReference type="AlphaFoldDB" id="A0AAU7CPP8"/>
<gene>
    <name evidence="2" type="ORF">V5E97_15045</name>
</gene>
<feature type="region of interest" description="Disordered" evidence="1">
    <location>
        <begin position="1"/>
        <end position="38"/>
    </location>
</feature>
<name>A0AAU7CPP8_9BACT</name>
<reference evidence="2" key="1">
    <citation type="submission" date="2024-05" db="EMBL/GenBank/DDBJ databases">
        <title>Planctomycetes of the genus Singulisphaera possess chitinolytic capabilities.</title>
        <authorList>
            <person name="Ivanova A."/>
        </authorList>
    </citation>
    <scope>NUCLEOTIDE SEQUENCE</scope>
    <source>
        <strain evidence="2">Ch08T</strain>
    </source>
</reference>
<dbReference type="RefSeq" id="WP_406700144.1">
    <property type="nucleotide sequence ID" value="NZ_CP155447.1"/>
</dbReference>
<evidence type="ECO:0000313" key="2">
    <source>
        <dbReference type="EMBL" id="XBH07304.1"/>
    </source>
</evidence>
<dbReference type="EMBL" id="CP155447">
    <property type="protein sequence ID" value="XBH07304.1"/>
    <property type="molecule type" value="Genomic_DNA"/>
</dbReference>
<feature type="compositionally biased region" description="Gly residues" evidence="1">
    <location>
        <begin position="16"/>
        <end position="31"/>
    </location>
</feature>